<dbReference type="GO" id="GO:0016020">
    <property type="term" value="C:membrane"/>
    <property type="evidence" value="ECO:0007669"/>
    <property type="project" value="TreeGrafter"/>
</dbReference>
<dbReference type="EC" id="6.3.1.2" evidence="2"/>
<dbReference type="KEGG" id="mdx:BTO20_00345"/>
<evidence type="ECO:0000259" key="6">
    <source>
        <dbReference type="Pfam" id="PF00120"/>
    </source>
</evidence>
<gene>
    <name evidence="7" type="ORF">BTO20_00345</name>
</gene>
<dbReference type="Gene3D" id="3.30.590.10">
    <property type="entry name" value="Glutamine synthetase/guanido kinase, catalytic domain"/>
    <property type="match status" value="1"/>
</dbReference>
<feature type="region of interest" description="Disordered" evidence="5">
    <location>
        <begin position="1"/>
        <end position="21"/>
    </location>
</feature>
<evidence type="ECO:0000256" key="2">
    <source>
        <dbReference type="ARBA" id="ARBA00012937"/>
    </source>
</evidence>
<evidence type="ECO:0000256" key="4">
    <source>
        <dbReference type="RuleBase" id="RU000384"/>
    </source>
</evidence>
<reference evidence="7 8" key="1">
    <citation type="submission" date="2017-04" db="EMBL/GenBank/DDBJ databases">
        <title>Whole Genome Sequence of 1,4-Dioxane Degrading Bacterium Mycobacterium dioxanotrophicus PH-06.</title>
        <authorList>
            <person name="He Y."/>
        </authorList>
    </citation>
    <scope>NUCLEOTIDE SEQUENCE [LARGE SCALE GENOMIC DNA]</scope>
    <source>
        <strain evidence="7 8">PH-06</strain>
    </source>
</reference>
<feature type="domain" description="GS catalytic" evidence="6">
    <location>
        <begin position="27"/>
        <end position="126"/>
    </location>
</feature>
<evidence type="ECO:0000313" key="8">
    <source>
        <dbReference type="Proteomes" id="UP000195331"/>
    </source>
</evidence>
<name>A0A1Y0BWK1_9MYCO</name>
<dbReference type="AlphaFoldDB" id="A0A1Y0BWK1"/>
<dbReference type="InterPro" id="IPR014746">
    <property type="entry name" value="Gln_synth/guanido_kin_cat_dom"/>
</dbReference>
<evidence type="ECO:0000256" key="1">
    <source>
        <dbReference type="ARBA" id="ARBA00009897"/>
    </source>
</evidence>
<dbReference type="GO" id="GO:0005737">
    <property type="term" value="C:cytoplasm"/>
    <property type="evidence" value="ECO:0007669"/>
    <property type="project" value="TreeGrafter"/>
</dbReference>
<evidence type="ECO:0000313" key="7">
    <source>
        <dbReference type="EMBL" id="ART67275.1"/>
    </source>
</evidence>
<dbReference type="PANTHER" id="PTHR43407">
    <property type="entry name" value="GLUTAMINE SYNTHETASE"/>
    <property type="match status" value="1"/>
</dbReference>
<evidence type="ECO:0000256" key="3">
    <source>
        <dbReference type="ARBA" id="ARBA00033230"/>
    </source>
</evidence>
<dbReference type="PANTHER" id="PTHR43407:SF1">
    <property type="entry name" value="LENGSIN"/>
    <property type="match status" value="1"/>
</dbReference>
<proteinExistence type="inferred from homology"/>
<accession>A0A1Y0BWK1</accession>
<dbReference type="EMBL" id="CP020809">
    <property type="protein sequence ID" value="ART67275.1"/>
    <property type="molecule type" value="Genomic_DNA"/>
</dbReference>
<sequence length="146" mass="16623">MPCDRRRHPTNHHALQIHRHHHRRKIRASTHLENRIGEPAANPYLYMASQLVAGLDGIDRGATPGEMSSDPHHDSTGQRLPISLEEAVSALEESSLFRDQLGDSLVTVLTMLKRNELKRFDQDTSNQAEHANGVSRWEHQEYFAAF</sequence>
<dbReference type="SUPFAM" id="SSF55931">
    <property type="entry name" value="Glutamine synthetase/guanido kinase"/>
    <property type="match status" value="1"/>
</dbReference>
<evidence type="ECO:0000256" key="5">
    <source>
        <dbReference type="SAM" id="MobiDB-lite"/>
    </source>
</evidence>
<dbReference type="OrthoDB" id="9807095at2"/>
<feature type="region of interest" description="Disordered" evidence="5">
    <location>
        <begin position="57"/>
        <end position="78"/>
    </location>
</feature>
<dbReference type="Pfam" id="PF00120">
    <property type="entry name" value="Gln-synt_C"/>
    <property type="match status" value="1"/>
</dbReference>
<organism evidence="7 8">
    <name type="scientific">Mycobacterium dioxanotrophicus</name>
    <dbReference type="NCBI Taxonomy" id="482462"/>
    <lineage>
        <taxon>Bacteria</taxon>
        <taxon>Bacillati</taxon>
        <taxon>Actinomycetota</taxon>
        <taxon>Actinomycetes</taxon>
        <taxon>Mycobacteriales</taxon>
        <taxon>Mycobacteriaceae</taxon>
        <taxon>Mycobacterium</taxon>
    </lineage>
</organism>
<keyword evidence="8" id="KW-1185">Reference proteome</keyword>
<comment type="similarity">
    <text evidence="1 4">Belongs to the glutamine synthetase family.</text>
</comment>
<dbReference type="InterPro" id="IPR008146">
    <property type="entry name" value="Gln_synth_cat_dom"/>
</dbReference>
<protein>
    <recommendedName>
        <fullName evidence="2">glutamine synthetase</fullName>
        <ecNumber evidence="2">6.3.1.2</ecNumber>
    </recommendedName>
    <alternativeName>
        <fullName evidence="3">Glutamine synthetase I beta</fullName>
    </alternativeName>
</protein>
<dbReference type="Proteomes" id="UP000195331">
    <property type="component" value="Chromosome"/>
</dbReference>
<dbReference type="GO" id="GO:0004356">
    <property type="term" value="F:glutamine synthetase activity"/>
    <property type="evidence" value="ECO:0007669"/>
    <property type="project" value="UniProtKB-EC"/>
</dbReference>